<dbReference type="RefSeq" id="XP_001587440.1">
    <property type="nucleotide sequence ID" value="XM_001587390.1"/>
</dbReference>
<protein>
    <submittedName>
        <fullName evidence="1">Uncharacterized protein</fullName>
    </submittedName>
</protein>
<evidence type="ECO:0000313" key="1">
    <source>
        <dbReference type="EMBL" id="EDN95554.1"/>
    </source>
</evidence>
<dbReference type="EMBL" id="CH476638">
    <property type="protein sequence ID" value="EDN95554.1"/>
    <property type="molecule type" value="Genomic_DNA"/>
</dbReference>
<reference evidence="2" key="1">
    <citation type="journal article" date="2011" name="PLoS Genet.">
        <title>Genomic analysis of the necrotrophic fungal pathogens Sclerotinia sclerotiorum and Botrytis cinerea.</title>
        <authorList>
            <person name="Amselem J."/>
            <person name="Cuomo C.A."/>
            <person name="van Kan J.A."/>
            <person name="Viaud M."/>
            <person name="Benito E.P."/>
            <person name="Couloux A."/>
            <person name="Coutinho P.M."/>
            <person name="de Vries R.P."/>
            <person name="Dyer P.S."/>
            <person name="Fillinger S."/>
            <person name="Fournier E."/>
            <person name="Gout L."/>
            <person name="Hahn M."/>
            <person name="Kohn L."/>
            <person name="Lapalu N."/>
            <person name="Plummer K.M."/>
            <person name="Pradier J.M."/>
            <person name="Quevillon E."/>
            <person name="Sharon A."/>
            <person name="Simon A."/>
            <person name="ten Have A."/>
            <person name="Tudzynski B."/>
            <person name="Tudzynski P."/>
            <person name="Wincker P."/>
            <person name="Andrew M."/>
            <person name="Anthouard V."/>
            <person name="Beever R.E."/>
            <person name="Beffa R."/>
            <person name="Benoit I."/>
            <person name="Bouzid O."/>
            <person name="Brault B."/>
            <person name="Chen Z."/>
            <person name="Choquer M."/>
            <person name="Collemare J."/>
            <person name="Cotton P."/>
            <person name="Danchin E.G."/>
            <person name="Da Silva C."/>
            <person name="Gautier A."/>
            <person name="Giraud C."/>
            <person name="Giraud T."/>
            <person name="Gonzalez C."/>
            <person name="Grossetete S."/>
            <person name="Guldener U."/>
            <person name="Henrissat B."/>
            <person name="Howlett B.J."/>
            <person name="Kodira C."/>
            <person name="Kretschmer M."/>
            <person name="Lappartient A."/>
            <person name="Leroch M."/>
            <person name="Levis C."/>
            <person name="Mauceli E."/>
            <person name="Neuveglise C."/>
            <person name="Oeser B."/>
            <person name="Pearson M."/>
            <person name="Poulain J."/>
            <person name="Poussereau N."/>
            <person name="Quesneville H."/>
            <person name="Rascle C."/>
            <person name="Schumacher J."/>
            <person name="Segurens B."/>
            <person name="Sexton A."/>
            <person name="Silva E."/>
            <person name="Sirven C."/>
            <person name="Soanes D.M."/>
            <person name="Talbot N.J."/>
            <person name="Templeton M."/>
            <person name="Yandava C."/>
            <person name="Yarden O."/>
            <person name="Zeng Q."/>
            <person name="Rollins J.A."/>
            <person name="Lebrun M.H."/>
            <person name="Dickman M."/>
        </authorList>
    </citation>
    <scope>NUCLEOTIDE SEQUENCE [LARGE SCALE GENOMIC DNA]</scope>
    <source>
        <strain evidence="2">ATCC 18683 / 1980 / Ss-1</strain>
    </source>
</reference>
<proteinExistence type="predicted"/>
<sequence length="73" mass="8237">MHRTNYIESHHITVAFKKKDQLLLCPSAIKGVFVNVQLQAQICTKAKIDPTKTANELSCCDVSMNRDALSRDF</sequence>
<dbReference type="KEGG" id="ssl:SS1G_11432"/>
<dbReference type="InParanoid" id="A7F1G2"/>
<organism evidence="1 2">
    <name type="scientific">Sclerotinia sclerotiorum (strain ATCC 18683 / 1980 / Ss-1)</name>
    <name type="common">White mold</name>
    <name type="synonym">Whetzelinia sclerotiorum</name>
    <dbReference type="NCBI Taxonomy" id="665079"/>
    <lineage>
        <taxon>Eukaryota</taxon>
        <taxon>Fungi</taxon>
        <taxon>Dikarya</taxon>
        <taxon>Ascomycota</taxon>
        <taxon>Pezizomycotina</taxon>
        <taxon>Leotiomycetes</taxon>
        <taxon>Helotiales</taxon>
        <taxon>Sclerotiniaceae</taxon>
        <taxon>Sclerotinia</taxon>
    </lineage>
</organism>
<dbReference type="Proteomes" id="UP000001312">
    <property type="component" value="Unassembled WGS sequence"/>
</dbReference>
<accession>A7F1G2</accession>
<keyword evidence="2" id="KW-1185">Reference proteome</keyword>
<name>A7F1G2_SCLS1</name>
<dbReference type="AlphaFoldDB" id="A7F1G2"/>
<gene>
    <name evidence="1" type="ORF">SS1G_11432</name>
</gene>
<dbReference type="GeneID" id="5483504"/>
<evidence type="ECO:0000313" key="2">
    <source>
        <dbReference type="Proteomes" id="UP000001312"/>
    </source>
</evidence>